<dbReference type="PANTHER" id="PTHR33706:SF1">
    <property type="entry name" value="TPR REPEAT PROTEIN"/>
    <property type="match status" value="1"/>
</dbReference>
<accession>A0A916NTZ4</accession>
<dbReference type="PROSITE" id="PS51257">
    <property type="entry name" value="PROKAR_LIPOPROTEIN"/>
    <property type="match status" value="1"/>
</dbReference>
<feature type="signal peptide" evidence="1">
    <location>
        <begin position="1"/>
        <end position="25"/>
    </location>
</feature>
<reference evidence="2" key="1">
    <citation type="submission" date="2021-04" db="EMBL/GenBank/DDBJ databases">
        <authorList>
            <person name="Rodrigo-Torres L."/>
            <person name="Arahal R. D."/>
            <person name="Lucena T."/>
        </authorList>
    </citation>
    <scope>NUCLEOTIDE SEQUENCE</scope>
    <source>
        <strain evidence="2">AS29M-1</strain>
    </source>
</reference>
<proteinExistence type="predicted"/>
<protein>
    <recommendedName>
        <fullName evidence="4">Toxin-antitoxin system YwqK family antitoxin</fullName>
    </recommendedName>
</protein>
<gene>
    <name evidence="2" type="ORF">CRYO30217_03235</name>
</gene>
<dbReference type="EMBL" id="OU015584">
    <property type="protein sequence ID" value="CAG5086676.1"/>
    <property type="molecule type" value="Genomic_DNA"/>
</dbReference>
<dbReference type="AlphaFoldDB" id="A0A916NTZ4"/>
<evidence type="ECO:0008006" key="4">
    <source>
        <dbReference type="Google" id="ProtNLM"/>
    </source>
</evidence>
<dbReference type="InterPro" id="IPR011652">
    <property type="entry name" value="MORN_2"/>
</dbReference>
<dbReference type="PANTHER" id="PTHR33706">
    <property type="entry name" value="MORN VARIANT REPEAT PROTEIN"/>
    <property type="match status" value="1"/>
</dbReference>
<dbReference type="Pfam" id="PF07661">
    <property type="entry name" value="MORN_2"/>
    <property type="match status" value="4"/>
</dbReference>
<evidence type="ECO:0000313" key="2">
    <source>
        <dbReference type="EMBL" id="CAG5086676.1"/>
    </source>
</evidence>
<name>A0A916NTZ4_9FLAO</name>
<dbReference type="Gene3D" id="3.90.930.1">
    <property type="match status" value="1"/>
</dbReference>
<dbReference type="RefSeq" id="WP_258543422.1">
    <property type="nucleotide sequence ID" value="NZ_OU015584.1"/>
</dbReference>
<keyword evidence="3" id="KW-1185">Reference proteome</keyword>
<dbReference type="SUPFAM" id="SSF82185">
    <property type="entry name" value="Histone H3 K4-specific methyltransferase SET7/9 N-terminal domain"/>
    <property type="match status" value="1"/>
</dbReference>
<organism evidence="2 3">
    <name type="scientific">Parvicella tangerina</name>
    <dbReference type="NCBI Taxonomy" id="2829795"/>
    <lineage>
        <taxon>Bacteria</taxon>
        <taxon>Pseudomonadati</taxon>
        <taxon>Bacteroidota</taxon>
        <taxon>Flavobacteriia</taxon>
        <taxon>Flavobacteriales</taxon>
        <taxon>Parvicellaceae</taxon>
        <taxon>Parvicella</taxon>
    </lineage>
</organism>
<keyword evidence="1" id="KW-0732">Signal</keyword>
<dbReference type="Proteomes" id="UP000683507">
    <property type="component" value="Chromosome"/>
</dbReference>
<evidence type="ECO:0000313" key="3">
    <source>
        <dbReference type="Proteomes" id="UP000683507"/>
    </source>
</evidence>
<dbReference type="KEGG" id="ptan:CRYO30217_03235"/>
<sequence length="174" mass="19296">MKANLSRKQIMIGLMVAALMVSCGADEVEDTVQDKKQEPLIVETDEPGIQPKGDITISNTLPKEGLPDGSFKKNYPNGNVQVEGFVVNGKRSGLWVYYHPNGNKQSENNYINGELDGKTVVYYPSGQIMYIGYYTNGSSDGQWLYFDKEGTLTQEVVYQNGEVVSVVEKNEKPS</sequence>
<feature type="chain" id="PRO_5037272382" description="Toxin-antitoxin system YwqK family antitoxin" evidence="1">
    <location>
        <begin position="26"/>
        <end position="174"/>
    </location>
</feature>
<evidence type="ECO:0000256" key="1">
    <source>
        <dbReference type="SAM" id="SignalP"/>
    </source>
</evidence>